<protein>
    <recommendedName>
        <fullName evidence="4">Ketoreductase (KR) domain-containing protein</fullName>
    </recommendedName>
</protein>
<comment type="caution">
    <text evidence="2">The sequence shown here is derived from an EMBL/GenBank/DDBJ whole genome shotgun (WGS) entry which is preliminary data.</text>
</comment>
<evidence type="ECO:0008006" key="4">
    <source>
        <dbReference type="Google" id="ProtNLM"/>
    </source>
</evidence>
<dbReference type="EMBL" id="LKCW01000025">
    <property type="protein sequence ID" value="KPM43955.1"/>
    <property type="molecule type" value="Genomic_DNA"/>
</dbReference>
<dbReference type="GO" id="GO:0016491">
    <property type="term" value="F:oxidoreductase activity"/>
    <property type="evidence" value="ECO:0007669"/>
    <property type="project" value="UniProtKB-KW"/>
</dbReference>
<evidence type="ECO:0000313" key="3">
    <source>
        <dbReference type="Proteomes" id="UP000050424"/>
    </source>
</evidence>
<evidence type="ECO:0000313" key="2">
    <source>
        <dbReference type="EMBL" id="KPM43955.1"/>
    </source>
</evidence>
<dbReference type="InterPro" id="IPR002347">
    <property type="entry name" value="SDR_fam"/>
</dbReference>
<proteinExistence type="predicted"/>
<dbReference type="SUPFAM" id="SSF51735">
    <property type="entry name" value="NAD(P)-binding Rossmann-fold domains"/>
    <property type="match status" value="1"/>
</dbReference>
<dbReference type="AlphaFoldDB" id="A0A0P7BEL1"/>
<dbReference type="PANTHER" id="PTHR43157:SF31">
    <property type="entry name" value="PHOSPHATIDYLINOSITOL-GLYCAN BIOSYNTHESIS CLASS F PROTEIN"/>
    <property type="match status" value="1"/>
</dbReference>
<name>A0A0P7BEL1_9HYPO</name>
<evidence type="ECO:0000256" key="1">
    <source>
        <dbReference type="ARBA" id="ARBA00023002"/>
    </source>
</evidence>
<keyword evidence="3" id="KW-1185">Reference proteome</keyword>
<dbReference type="STRING" id="78410.A0A0P7BEL1"/>
<keyword evidence="1" id="KW-0560">Oxidoreductase</keyword>
<gene>
    <name evidence="2" type="ORF">AK830_g2607</name>
</gene>
<reference evidence="2 3" key="1">
    <citation type="submission" date="2015-09" db="EMBL/GenBank/DDBJ databases">
        <title>Draft genome of a European isolate of the apple canker pathogen Neonectria ditissima.</title>
        <authorList>
            <person name="Gomez-Cortecero A."/>
            <person name="Harrison R.J."/>
            <person name="Armitage A.D."/>
        </authorList>
    </citation>
    <scope>NUCLEOTIDE SEQUENCE [LARGE SCALE GENOMIC DNA]</scope>
    <source>
        <strain evidence="2 3">R09/05</strain>
    </source>
</reference>
<dbReference type="PANTHER" id="PTHR43157">
    <property type="entry name" value="PHOSPHATIDYLINOSITOL-GLYCAN BIOSYNTHESIS CLASS F PROTEIN-RELATED"/>
    <property type="match status" value="1"/>
</dbReference>
<dbReference type="Proteomes" id="UP000050424">
    <property type="component" value="Unassembled WGS sequence"/>
</dbReference>
<dbReference type="Gene3D" id="3.40.50.720">
    <property type="entry name" value="NAD(P)-binding Rossmann-like Domain"/>
    <property type="match status" value="1"/>
</dbReference>
<organism evidence="2 3">
    <name type="scientific">Neonectria ditissima</name>
    <dbReference type="NCBI Taxonomy" id="78410"/>
    <lineage>
        <taxon>Eukaryota</taxon>
        <taxon>Fungi</taxon>
        <taxon>Dikarya</taxon>
        <taxon>Ascomycota</taxon>
        <taxon>Pezizomycotina</taxon>
        <taxon>Sordariomycetes</taxon>
        <taxon>Hypocreomycetidae</taxon>
        <taxon>Hypocreales</taxon>
        <taxon>Nectriaceae</taxon>
        <taxon>Neonectria</taxon>
    </lineage>
</organism>
<dbReference type="InterPro" id="IPR036291">
    <property type="entry name" value="NAD(P)-bd_dom_sf"/>
</dbReference>
<accession>A0A0P7BEL1</accession>
<dbReference type="OrthoDB" id="542013at2759"/>
<sequence>MPGFLSFVRAQYTALPLPQPPANIADGTYVVTGANTGLGFECTKHLFQMGAGRIILAVRSRGKGDAALATIRTETGRHEAGEVWELDLMSLDSVEKFAKKLETLDRLDALISNAGAVMAQFQVVEGIEVSLLVNVVSTMLLTFRALPKLQESAKKFGIQPRLVIVTSNSALDNDMKSTVETLQGDVFDALSTEKGFGIFTHNVLPAWITNETGKRTQKRVWVDLLKRLDSTGHGVDMSALKTG</sequence>
<dbReference type="Pfam" id="PF00106">
    <property type="entry name" value="adh_short"/>
    <property type="match status" value="1"/>
</dbReference>
<dbReference type="PRINTS" id="PR00081">
    <property type="entry name" value="GDHRDH"/>
</dbReference>